<reference evidence="3 4" key="1">
    <citation type="submission" date="2023-11" db="EMBL/GenBank/DDBJ databases">
        <authorList>
            <person name="Okamura Y."/>
        </authorList>
    </citation>
    <scope>NUCLEOTIDE SEQUENCE [LARGE SCALE GENOMIC DNA]</scope>
</reference>
<dbReference type="Proteomes" id="UP001497472">
    <property type="component" value="Unassembled WGS sequence"/>
</dbReference>
<feature type="signal peptide" evidence="1">
    <location>
        <begin position="1"/>
        <end position="16"/>
    </location>
</feature>
<dbReference type="InterPro" id="IPR007110">
    <property type="entry name" value="Ig-like_dom"/>
</dbReference>
<dbReference type="EMBL" id="CAVLEF010000001">
    <property type="protein sequence ID" value="CAK1540487.1"/>
    <property type="molecule type" value="Genomic_DNA"/>
</dbReference>
<dbReference type="InterPro" id="IPR036179">
    <property type="entry name" value="Ig-like_dom_sf"/>
</dbReference>
<keyword evidence="4" id="KW-1185">Reference proteome</keyword>
<sequence length="253" mass="27842">MWRLGVLLTLIAVSEQLSILTFDVPNAVRAGDDAALRCQYELSPDESDKTLFVKWWWTPINGSSDERSQLYQRIAGRDPVAIHHNIKIEENDGILLLNVSVKDSGVYECEVSNIDEVRVYEKLIVFTPGSGVELDVIRTEDGPDADEDEEVIVSCKVEAVAPYPHLTITVDGELVNTTDLVINSSDELYDAYSNVTLSDDATAGSEITCRLAFADVNVTDISFVATEIYNGTAQALSSVSWSVIILAVSFLLY</sequence>
<organism evidence="3 4">
    <name type="scientific">Leptosia nina</name>
    <dbReference type="NCBI Taxonomy" id="320188"/>
    <lineage>
        <taxon>Eukaryota</taxon>
        <taxon>Metazoa</taxon>
        <taxon>Ecdysozoa</taxon>
        <taxon>Arthropoda</taxon>
        <taxon>Hexapoda</taxon>
        <taxon>Insecta</taxon>
        <taxon>Pterygota</taxon>
        <taxon>Neoptera</taxon>
        <taxon>Endopterygota</taxon>
        <taxon>Lepidoptera</taxon>
        <taxon>Glossata</taxon>
        <taxon>Ditrysia</taxon>
        <taxon>Papilionoidea</taxon>
        <taxon>Pieridae</taxon>
        <taxon>Pierinae</taxon>
        <taxon>Leptosia</taxon>
    </lineage>
</organism>
<feature type="domain" description="Ig-like" evidence="2">
    <location>
        <begin position="15"/>
        <end position="120"/>
    </location>
</feature>
<feature type="chain" id="PRO_5043404550" description="Ig-like domain-containing protein" evidence="1">
    <location>
        <begin position="17"/>
        <end position="253"/>
    </location>
</feature>
<dbReference type="SMART" id="SM00409">
    <property type="entry name" value="IG"/>
    <property type="match status" value="1"/>
</dbReference>
<dbReference type="PANTHER" id="PTHR21261">
    <property type="entry name" value="BEAT PROTEIN"/>
    <property type="match status" value="1"/>
</dbReference>
<dbReference type="Gene3D" id="2.60.40.10">
    <property type="entry name" value="Immunoglobulins"/>
    <property type="match status" value="2"/>
</dbReference>
<protein>
    <recommendedName>
        <fullName evidence="2">Ig-like domain-containing protein</fullName>
    </recommendedName>
</protein>
<keyword evidence="1" id="KW-0732">Signal</keyword>
<proteinExistence type="predicted"/>
<evidence type="ECO:0000256" key="1">
    <source>
        <dbReference type="SAM" id="SignalP"/>
    </source>
</evidence>
<comment type="caution">
    <text evidence="3">The sequence shown here is derived from an EMBL/GenBank/DDBJ whole genome shotgun (WGS) entry which is preliminary data.</text>
</comment>
<accession>A0AAV1IVQ4</accession>
<dbReference type="SUPFAM" id="SSF48726">
    <property type="entry name" value="Immunoglobulin"/>
    <property type="match status" value="2"/>
</dbReference>
<dbReference type="Pfam" id="PF00047">
    <property type="entry name" value="ig"/>
    <property type="match status" value="1"/>
</dbReference>
<gene>
    <name evidence="3" type="ORF">LNINA_LOCUS536</name>
</gene>
<evidence type="ECO:0000259" key="2">
    <source>
        <dbReference type="PROSITE" id="PS50835"/>
    </source>
</evidence>
<dbReference type="InterPro" id="IPR003599">
    <property type="entry name" value="Ig_sub"/>
</dbReference>
<dbReference type="AlphaFoldDB" id="A0AAV1IVQ4"/>
<evidence type="ECO:0000313" key="4">
    <source>
        <dbReference type="Proteomes" id="UP001497472"/>
    </source>
</evidence>
<dbReference type="InterPro" id="IPR013783">
    <property type="entry name" value="Ig-like_fold"/>
</dbReference>
<name>A0AAV1IVQ4_9NEOP</name>
<evidence type="ECO:0000313" key="3">
    <source>
        <dbReference type="EMBL" id="CAK1540487.1"/>
    </source>
</evidence>
<dbReference type="PROSITE" id="PS50835">
    <property type="entry name" value="IG_LIKE"/>
    <property type="match status" value="1"/>
</dbReference>
<dbReference type="InterPro" id="IPR013151">
    <property type="entry name" value="Immunoglobulin_dom"/>
</dbReference>